<evidence type="ECO:0000256" key="1">
    <source>
        <dbReference type="SAM" id="MobiDB-lite"/>
    </source>
</evidence>
<dbReference type="EMBL" id="DQID01000212">
    <property type="protein sequence ID" value="HCT14757.1"/>
    <property type="molecule type" value="Genomic_DNA"/>
</dbReference>
<accession>A0A3D4T0G1</accession>
<feature type="compositionally biased region" description="Pro residues" evidence="1">
    <location>
        <begin position="41"/>
        <end position="50"/>
    </location>
</feature>
<evidence type="ECO:0000313" key="2">
    <source>
        <dbReference type="EMBL" id="HCT14757.1"/>
    </source>
</evidence>
<feature type="region of interest" description="Disordered" evidence="1">
    <location>
        <begin position="1"/>
        <end position="62"/>
    </location>
</feature>
<organism evidence="2 3">
    <name type="scientific">Corynebacterium nuruki</name>
    <dbReference type="NCBI Taxonomy" id="1032851"/>
    <lineage>
        <taxon>Bacteria</taxon>
        <taxon>Bacillati</taxon>
        <taxon>Actinomycetota</taxon>
        <taxon>Actinomycetes</taxon>
        <taxon>Mycobacteriales</taxon>
        <taxon>Corynebacteriaceae</taxon>
        <taxon>Corynebacterium</taxon>
    </lineage>
</organism>
<sequence length="62" mass="6785">MPHRRAVRCTAGRRAGPVPRRLRHRASRRPVSTPWRAPSDGAPPPSPTSAPPRKSALFPVLS</sequence>
<evidence type="ECO:0000313" key="3">
    <source>
        <dbReference type="Proteomes" id="UP000261739"/>
    </source>
</evidence>
<proteinExistence type="predicted"/>
<comment type="caution">
    <text evidence="2">The sequence shown here is derived from an EMBL/GenBank/DDBJ whole genome shotgun (WGS) entry which is preliminary data.</text>
</comment>
<dbReference type="AlphaFoldDB" id="A0A3D4T0G1"/>
<name>A0A3D4T0G1_9CORY</name>
<reference evidence="2 3" key="1">
    <citation type="journal article" date="2018" name="Nat. Biotechnol.">
        <title>A standardized bacterial taxonomy based on genome phylogeny substantially revises the tree of life.</title>
        <authorList>
            <person name="Parks D.H."/>
            <person name="Chuvochina M."/>
            <person name="Waite D.W."/>
            <person name="Rinke C."/>
            <person name="Skarshewski A."/>
            <person name="Chaumeil P.A."/>
            <person name="Hugenholtz P."/>
        </authorList>
    </citation>
    <scope>NUCLEOTIDE SEQUENCE [LARGE SCALE GENOMIC DNA]</scope>
    <source>
        <strain evidence="2">UBA11247</strain>
    </source>
</reference>
<protein>
    <submittedName>
        <fullName evidence="2">Uncharacterized protein</fullName>
    </submittedName>
</protein>
<dbReference type="Proteomes" id="UP000261739">
    <property type="component" value="Unassembled WGS sequence"/>
</dbReference>
<gene>
    <name evidence="2" type="ORF">DIW82_08220</name>
</gene>